<name>A0A3B3YDW8_9TELE</name>
<reference evidence="1" key="2">
    <citation type="submission" date="2025-09" db="UniProtKB">
        <authorList>
            <consortium name="Ensembl"/>
        </authorList>
    </citation>
    <scope>IDENTIFICATION</scope>
</reference>
<proteinExistence type="predicted"/>
<reference evidence="1" key="1">
    <citation type="submission" date="2025-08" db="UniProtKB">
        <authorList>
            <consortium name="Ensembl"/>
        </authorList>
    </citation>
    <scope>IDENTIFICATION</scope>
</reference>
<evidence type="ECO:0000313" key="1">
    <source>
        <dbReference type="Ensembl" id="ENSPMEP00000025353.1"/>
    </source>
</evidence>
<sequence length="58" mass="6453">MQTALRGIAPFVPLFPKWGICRFHTVSHGRIAFSKPFGYGDEAMNTTKQVSPVCILQT</sequence>
<keyword evidence="2" id="KW-1185">Reference proteome</keyword>
<evidence type="ECO:0000313" key="2">
    <source>
        <dbReference type="Proteomes" id="UP000261480"/>
    </source>
</evidence>
<organism evidence="1 2">
    <name type="scientific">Poecilia mexicana</name>
    <dbReference type="NCBI Taxonomy" id="48701"/>
    <lineage>
        <taxon>Eukaryota</taxon>
        <taxon>Metazoa</taxon>
        <taxon>Chordata</taxon>
        <taxon>Craniata</taxon>
        <taxon>Vertebrata</taxon>
        <taxon>Euteleostomi</taxon>
        <taxon>Actinopterygii</taxon>
        <taxon>Neopterygii</taxon>
        <taxon>Teleostei</taxon>
        <taxon>Neoteleostei</taxon>
        <taxon>Acanthomorphata</taxon>
        <taxon>Ovalentaria</taxon>
        <taxon>Atherinomorphae</taxon>
        <taxon>Cyprinodontiformes</taxon>
        <taxon>Poeciliidae</taxon>
        <taxon>Poeciliinae</taxon>
        <taxon>Poecilia</taxon>
    </lineage>
</organism>
<dbReference type="Ensembl" id="ENSPMET00000005316.1">
    <property type="protein sequence ID" value="ENSPMEP00000025353.1"/>
    <property type="gene ID" value="ENSPMEG00000008280.1"/>
</dbReference>
<dbReference type="Proteomes" id="UP000261480">
    <property type="component" value="Unplaced"/>
</dbReference>
<protein>
    <submittedName>
        <fullName evidence="1">Uncharacterized protein</fullName>
    </submittedName>
</protein>
<dbReference type="AlphaFoldDB" id="A0A3B3YDW8"/>
<accession>A0A3B3YDW8</accession>